<dbReference type="HOGENOM" id="CLU_2494830_0_0_5"/>
<dbReference type="Pfam" id="PF10614">
    <property type="entry name" value="CsgF"/>
    <property type="match status" value="1"/>
</dbReference>
<dbReference type="EMBL" id="AAOT01000017">
    <property type="protein sequence ID" value="EAR51129.1"/>
    <property type="molecule type" value="Genomic_DNA"/>
</dbReference>
<evidence type="ECO:0000256" key="3">
    <source>
        <dbReference type="ARBA" id="ARBA00022729"/>
    </source>
</evidence>
<evidence type="ECO:0000313" key="6">
    <source>
        <dbReference type="Proteomes" id="UP000003635"/>
    </source>
</evidence>
<feature type="compositionally biased region" description="Polar residues" evidence="4">
    <location>
        <begin position="41"/>
        <end position="52"/>
    </location>
</feature>
<proteinExistence type="predicted"/>
<protein>
    <recommendedName>
        <fullName evidence="2">Curli production assembly/transport component CsgF</fullName>
    </recommendedName>
</protein>
<accession>Q2CEK3</accession>
<evidence type="ECO:0000256" key="2">
    <source>
        <dbReference type="ARBA" id="ARBA00014031"/>
    </source>
</evidence>
<dbReference type="InterPro" id="IPR018893">
    <property type="entry name" value="T8SS_CsgF"/>
</dbReference>
<comment type="caution">
    <text evidence="5">The sequence shown here is derived from an EMBL/GenBank/DDBJ whole genome shotgun (WGS) entry which is preliminary data.</text>
</comment>
<evidence type="ECO:0000256" key="1">
    <source>
        <dbReference type="ARBA" id="ARBA00003989"/>
    </source>
</evidence>
<evidence type="ECO:0000256" key="4">
    <source>
        <dbReference type="SAM" id="MobiDB-lite"/>
    </source>
</evidence>
<dbReference type="AlphaFoldDB" id="Q2CEK3"/>
<comment type="function">
    <text evidence="1">May be involved in the biogenesis of curli organelles.</text>
</comment>
<feature type="region of interest" description="Disordered" evidence="4">
    <location>
        <begin position="41"/>
        <end position="86"/>
    </location>
</feature>
<reference evidence="5 6" key="1">
    <citation type="journal article" date="2010" name="J. Bacteriol.">
        <title>Genome sequences of Oceanicola granulosus HTCC2516(T) and Oceanicola batsensis HTCC2597(TDelta).</title>
        <authorList>
            <person name="Thrash J.C."/>
            <person name="Cho J.C."/>
            <person name="Vergin K.L."/>
            <person name="Giovannoni S.J."/>
        </authorList>
    </citation>
    <scope>NUCLEOTIDE SEQUENCE [LARGE SCALE GENOMIC DNA]</scope>
    <source>
        <strain evidence="6">ATCC BAA-861 / DSM 15982 / KCTC 12143 / HTCC2516</strain>
    </source>
</reference>
<gene>
    <name evidence="5" type="ORF">OG2516_18205</name>
</gene>
<sequence>MAAGPSTAENLNFGFLNPNFGGDPNLASFLFGLAEAQRTATVASEGDQSQQQAGAPGIGGPAAVGGPTIIIPVNTGGEADVPQVGE</sequence>
<dbReference type="STRING" id="314256.OG2516_18205"/>
<keyword evidence="3" id="KW-0732">Signal</keyword>
<keyword evidence="6" id="KW-1185">Reference proteome</keyword>
<name>Q2CEK3_OCEGH</name>
<evidence type="ECO:0000313" key="5">
    <source>
        <dbReference type="EMBL" id="EAR51129.1"/>
    </source>
</evidence>
<organism evidence="5 6">
    <name type="scientific">Oceanicola granulosus (strain ATCC BAA-861 / DSM 15982 / KCTC 12143 / HTCC2516)</name>
    <dbReference type="NCBI Taxonomy" id="314256"/>
    <lineage>
        <taxon>Bacteria</taxon>
        <taxon>Pseudomonadati</taxon>
        <taxon>Pseudomonadota</taxon>
        <taxon>Alphaproteobacteria</taxon>
        <taxon>Rhodobacterales</taxon>
        <taxon>Roseobacteraceae</taxon>
        <taxon>Oceanicola</taxon>
    </lineage>
</organism>
<dbReference type="Proteomes" id="UP000003635">
    <property type="component" value="Unassembled WGS sequence"/>
</dbReference>